<feature type="compositionally biased region" description="Low complexity" evidence="1">
    <location>
        <begin position="178"/>
        <end position="204"/>
    </location>
</feature>
<feature type="region of interest" description="Disordered" evidence="1">
    <location>
        <begin position="159"/>
        <end position="204"/>
    </location>
</feature>
<protein>
    <submittedName>
        <fullName evidence="2">Uncharacterized protein</fullName>
    </submittedName>
</protein>
<gene>
    <name evidence="2" type="ORF">XA68_16624</name>
</gene>
<name>A0A2A9PNV4_OPHUN</name>
<reference evidence="2 3" key="2">
    <citation type="journal article" date="2017" name="Sci. Rep.">
        <title>Ant-infecting Ophiocordyceps genomes reveal a high diversity of potential behavioral manipulation genes and a possible major role for enterotoxins.</title>
        <authorList>
            <person name="de Bekker C."/>
            <person name="Ohm R.A."/>
            <person name="Evans H.C."/>
            <person name="Brachmann A."/>
            <person name="Hughes D.P."/>
        </authorList>
    </citation>
    <scope>NUCLEOTIDE SEQUENCE [LARGE SCALE GENOMIC DNA]</scope>
    <source>
        <strain evidence="2 3">SC16a</strain>
    </source>
</reference>
<dbReference type="STRING" id="268505.A0A2A9PNV4"/>
<dbReference type="OrthoDB" id="4924265at2759"/>
<evidence type="ECO:0000256" key="1">
    <source>
        <dbReference type="SAM" id="MobiDB-lite"/>
    </source>
</evidence>
<accession>A0A2A9PNV4</accession>
<organism evidence="2 3">
    <name type="scientific">Ophiocordyceps unilateralis</name>
    <name type="common">Zombie-ant fungus</name>
    <name type="synonym">Torrubia unilateralis</name>
    <dbReference type="NCBI Taxonomy" id="268505"/>
    <lineage>
        <taxon>Eukaryota</taxon>
        <taxon>Fungi</taxon>
        <taxon>Dikarya</taxon>
        <taxon>Ascomycota</taxon>
        <taxon>Pezizomycotina</taxon>
        <taxon>Sordariomycetes</taxon>
        <taxon>Hypocreomycetidae</taxon>
        <taxon>Hypocreales</taxon>
        <taxon>Ophiocordycipitaceae</taxon>
        <taxon>Ophiocordyceps</taxon>
    </lineage>
</organism>
<dbReference type="AlphaFoldDB" id="A0A2A9PNV4"/>
<proteinExistence type="predicted"/>
<evidence type="ECO:0000313" key="3">
    <source>
        <dbReference type="Proteomes" id="UP000037136"/>
    </source>
</evidence>
<comment type="caution">
    <text evidence="2">The sequence shown here is derived from an EMBL/GenBank/DDBJ whole genome shotgun (WGS) entry which is preliminary data.</text>
</comment>
<keyword evidence="3" id="KW-1185">Reference proteome</keyword>
<sequence>MGKSHGEMVSFLDGGGAEPLRKGQPANDKTSKQYFLISHLYTFFASLLHCSKQGNPGFDAYNGHSSMYKVHKFMGLNHAQVSYFIQQVGLAAQSFGMERADVDSIAASLNMVFNVRCAPPAVVIPAQGPQLQSICIDGSCPMASGAMCEMYTGEANASSSSSSSMGASNSGNGTGVQSRSGSVVPSSSDSPDGSRKSAASTTDRSASVAAAAVAFGFVALML</sequence>
<evidence type="ECO:0000313" key="2">
    <source>
        <dbReference type="EMBL" id="PFH63185.1"/>
    </source>
</evidence>
<dbReference type="Proteomes" id="UP000037136">
    <property type="component" value="Unassembled WGS sequence"/>
</dbReference>
<feature type="compositionally biased region" description="Low complexity" evidence="1">
    <location>
        <begin position="159"/>
        <end position="171"/>
    </location>
</feature>
<dbReference type="EMBL" id="LAZP02000006">
    <property type="protein sequence ID" value="PFH63185.1"/>
    <property type="molecule type" value="Genomic_DNA"/>
</dbReference>
<reference evidence="2 3" key="1">
    <citation type="journal article" date="2015" name="BMC Genomics">
        <title>Gene expression during zombie ant biting behavior reflects the complexity underlying fungal parasitic behavioral manipulation.</title>
        <authorList>
            <person name="de Bekker C."/>
            <person name="Ohm R.A."/>
            <person name="Loreto R.G."/>
            <person name="Sebastian A."/>
            <person name="Albert I."/>
            <person name="Merrow M."/>
            <person name="Brachmann A."/>
            <person name="Hughes D.P."/>
        </authorList>
    </citation>
    <scope>NUCLEOTIDE SEQUENCE [LARGE SCALE GENOMIC DNA]</scope>
    <source>
        <strain evidence="2 3">SC16a</strain>
    </source>
</reference>